<evidence type="ECO:0000256" key="4">
    <source>
        <dbReference type="NCBIfam" id="TIGR03241"/>
    </source>
</evidence>
<name>A0A154L409_9PROT</name>
<comment type="caution">
    <text evidence="5">The sequence shown here is derived from an EMBL/GenBank/DDBJ whole genome shotgun (WGS) entry which is preliminary data.</text>
</comment>
<dbReference type="SUPFAM" id="SSF55909">
    <property type="entry name" value="Pentein"/>
    <property type="match status" value="1"/>
</dbReference>
<feature type="binding site" evidence="3">
    <location>
        <position position="255"/>
    </location>
    <ligand>
        <name>substrate</name>
    </ligand>
</feature>
<dbReference type="HAMAP" id="MF_01172">
    <property type="entry name" value="AstB"/>
    <property type="match status" value="1"/>
</dbReference>
<evidence type="ECO:0000256" key="2">
    <source>
        <dbReference type="ARBA" id="ARBA00022801"/>
    </source>
</evidence>
<comment type="subunit">
    <text evidence="3">Homodimer.</text>
</comment>
<evidence type="ECO:0000313" key="5">
    <source>
        <dbReference type="EMBL" id="KZB64005.1"/>
    </source>
</evidence>
<comment type="similarity">
    <text evidence="3">Belongs to the succinylarginine dihydrolase family.</text>
</comment>
<dbReference type="InterPro" id="IPR007079">
    <property type="entry name" value="SuccinylArg_d-Hdrlase_AstB"/>
</dbReference>
<dbReference type="GO" id="GO:0019545">
    <property type="term" value="P:L-arginine catabolic process to succinate"/>
    <property type="evidence" value="ECO:0007669"/>
    <property type="project" value="UniProtKB-UniRule"/>
</dbReference>
<feature type="active site" evidence="3">
    <location>
        <position position="177"/>
    </location>
</feature>
<evidence type="ECO:0000256" key="3">
    <source>
        <dbReference type="HAMAP-Rule" id="MF_01172"/>
    </source>
</evidence>
<dbReference type="PANTHER" id="PTHR30420">
    <property type="entry name" value="N-SUCCINYLARGININE DIHYDROLASE"/>
    <property type="match status" value="1"/>
</dbReference>
<dbReference type="EC" id="3.5.3.23" evidence="3 4"/>
<keyword evidence="1 3" id="KW-0056">Arginine metabolism</keyword>
<gene>
    <name evidence="3" type="primary">astB</name>
    <name evidence="5" type="ORF">AUP42_19595</name>
</gene>
<dbReference type="InterPro" id="IPR037031">
    <property type="entry name" value="AstB_sf"/>
</dbReference>
<dbReference type="EMBL" id="LPVY01000013">
    <property type="protein sequence ID" value="KZB64005.1"/>
    <property type="molecule type" value="Genomic_DNA"/>
</dbReference>
<comment type="pathway">
    <text evidence="3">Amino-acid degradation; L-arginine degradation via AST pathway; L-glutamate and succinate from L-arginine: step 2/5.</text>
</comment>
<feature type="binding site" evidence="3">
    <location>
        <position position="217"/>
    </location>
    <ligand>
        <name>substrate</name>
    </ligand>
</feature>
<sequence length="453" mass="49516">MTRYAIEANFDGLVGPTHNYAGLSFGNVASTSNASTHSDPKSAALQGLTKMKALHDMGFVQGVLPPHERPHVKTLRDVFGFGGSDGDVLASAWKTNPNLVLAASSASPMWTANAATVSPSGDTADGKVHFTPANLCAMFHRSIEHPVTGRALAATFANPDHFTHHAALPGTDHMGDEGAANHTRFCGDYGARGVEFFVYGRHAFDPGKTRPNRYPARQTFEASSAIARHHGLSENGVVYAQQNPDLIDAGVFHNDVISVGNANVLFHYEDAFVDTPAVIDDIRRKMDGIADFTSIEVPKSAVPLSDVIKSYLFNSQLLRLPENGQMMLILPTEAEETISVRDYLYDLIGKGTTPIRQIKFFDLRQSMRNGGGPACLRLRVALTDAELAATNPQSLINDQRFAELTSWVEKHYRDRLSADDLRDPKLLNEVRTALDELTQLLDLGPIYDFQRDG</sequence>
<dbReference type="NCBIfam" id="NF009789">
    <property type="entry name" value="PRK13281.1"/>
    <property type="match status" value="1"/>
</dbReference>
<comment type="function">
    <text evidence="3">Catalyzes the hydrolysis of N(2)-succinylarginine into N(2)-succinylornithine, ammonia and CO(2).</text>
</comment>
<dbReference type="Proteomes" id="UP000076335">
    <property type="component" value="Unassembled WGS sequence"/>
</dbReference>
<proteinExistence type="inferred from homology"/>
<feature type="active site" evidence="3">
    <location>
        <position position="253"/>
    </location>
</feature>
<feature type="active site" description="Nucleophile" evidence="3">
    <location>
        <position position="375"/>
    </location>
</feature>
<dbReference type="GO" id="GO:0009015">
    <property type="term" value="F:N-succinylarginine dihydrolase activity"/>
    <property type="evidence" value="ECO:0007669"/>
    <property type="project" value="UniProtKB-UniRule"/>
</dbReference>
<protein>
    <recommendedName>
        <fullName evidence="3 4">N-succinylarginine dihydrolase</fullName>
        <ecNumber evidence="3 4">3.5.3.23</ecNumber>
    </recommendedName>
</protein>
<dbReference type="Gene3D" id="3.75.10.20">
    <property type="entry name" value="Succinylarginine dihydrolase"/>
    <property type="match status" value="1"/>
</dbReference>
<dbReference type="GO" id="GO:0019544">
    <property type="term" value="P:L-arginine catabolic process to L-glutamate"/>
    <property type="evidence" value="ECO:0007669"/>
    <property type="project" value="UniProtKB-UniRule"/>
</dbReference>
<evidence type="ECO:0000256" key="1">
    <source>
        <dbReference type="ARBA" id="ARBA00022503"/>
    </source>
</evidence>
<dbReference type="NCBIfam" id="TIGR03241">
    <property type="entry name" value="arg_catab_astB"/>
    <property type="match status" value="1"/>
</dbReference>
<evidence type="ECO:0000313" key="6">
    <source>
        <dbReference type="Proteomes" id="UP000076335"/>
    </source>
</evidence>
<keyword evidence="2 3" id="KW-0378">Hydrolase</keyword>
<comment type="catalytic activity">
    <reaction evidence="3">
        <text>N(2)-succinyl-L-arginine + 2 H2O + 2 H(+) = N(2)-succinyl-L-ornithine + 2 NH4(+) + CO2</text>
        <dbReference type="Rhea" id="RHEA:19533"/>
        <dbReference type="ChEBI" id="CHEBI:15377"/>
        <dbReference type="ChEBI" id="CHEBI:15378"/>
        <dbReference type="ChEBI" id="CHEBI:16526"/>
        <dbReference type="ChEBI" id="CHEBI:28938"/>
        <dbReference type="ChEBI" id="CHEBI:58241"/>
        <dbReference type="ChEBI" id="CHEBI:58514"/>
        <dbReference type="EC" id="3.5.3.23"/>
    </reaction>
</comment>
<feature type="binding site" evidence="3">
    <location>
        <begin position="21"/>
        <end position="30"/>
    </location>
    <ligand>
        <name>substrate</name>
    </ligand>
</feature>
<dbReference type="UniPathway" id="UPA00185">
    <property type="reaction ID" value="UER00280"/>
</dbReference>
<dbReference type="AlphaFoldDB" id="A0A154L409"/>
<dbReference type="PANTHER" id="PTHR30420:SF2">
    <property type="entry name" value="N-SUCCINYLARGININE DIHYDROLASE"/>
    <property type="match status" value="1"/>
</dbReference>
<dbReference type="OrthoDB" id="248552at2"/>
<organism evidence="5 6">
    <name type="scientific">Thalassospira lucentensis</name>
    <dbReference type="NCBI Taxonomy" id="168935"/>
    <lineage>
        <taxon>Bacteria</taxon>
        <taxon>Pseudomonadati</taxon>
        <taxon>Pseudomonadota</taxon>
        <taxon>Alphaproteobacteria</taxon>
        <taxon>Rhodospirillales</taxon>
        <taxon>Thalassospiraceae</taxon>
        <taxon>Thalassospira</taxon>
    </lineage>
</organism>
<reference evidence="5 6" key="1">
    <citation type="submission" date="2015-12" db="EMBL/GenBank/DDBJ databases">
        <title>Genome sequence of Thalassospira lucentensis MCCC 1A02072.</title>
        <authorList>
            <person name="Lu L."/>
            <person name="Lai Q."/>
            <person name="Shao Z."/>
            <person name="Qian P."/>
        </authorList>
    </citation>
    <scope>NUCLEOTIDE SEQUENCE [LARGE SCALE GENOMIC DNA]</scope>
    <source>
        <strain evidence="5 6">MCCC 1A02072</strain>
    </source>
</reference>
<feature type="binding site" evidence="3">
    <location>
        <position position="369"/>
    </location>
    <ligand>
        <name>substrate</name>
    </ligand>
</feature>
<dbReference type="RefSeq" id="WP_062951985.1">
    <property type="nucleotide sequence ID" value="NZ_LPVY01000013.1"/>
</dbReference>
<dbReference type="Pfam" id="PF04996">
    <property type="entry name" value="AstB"/>
    <property type="match status" value="1"/>
</dbReference>
<feature type="binding site" evidence="3">
    <location>
        <position position="113"/>
    </location>
    <ligand>
        <name>substrate</name>
    </ligand>
</feature>
<accession>A0A154L409</accession>
<feature type="binding site" evidence="3">
    <location>
        <begin position="140"/>
        <end position="141"/>
    </location>
    <ligand>
        <name>substrate</name>
    </ligand>
</feature>